<feature type="transmembrane region" description="Helical" evidence="12">
    <location>
        <begin position="334"/>
        <end position="354"/>
    </location>
</feature>
<evidence type="ECO:0000313" key="13">
    <source>
        <dbReference type="EMBL" id="MDE1464939.1"/>
    </source>
</evidence>
<dbReference type="Pfam" id="PF03062">
    <property type="entry name" value="MBOAT"/>
    <property type="match status" value="1"/>
</dbReference>
<evidence type="ECO:0000256" key="12">
    <source>
        <dbReference type="SAM" id="Phobius"/>
    </source>
</evidence>
<comment type="similarity">
    <text evidence="3 11">Belongs to the membrane-bound acyltransferase family.</text>
</comment>
<name>A0ABT5UIS1_9GAMM</name>
<reference evidence="13 14" key="1">
    <citation type="submission" date="2022-11" db="EMBL/GenBank/DDBJ databases">
        <title>Spartinivicinus poritis sp. nov., isolated from scleractinian coral Porites lutea.</title>
        <authorList>
            <person name="Zhang G."/>
            <person name="Cai L."/>
            <person name="Wei Q."/>
        </authorList>
    </citation>
    <scope>NUCLEOTIDE SEQUENCE [LARGE SCALE GENOMIC DNA]</scope>
    <source>
        <strain evidence="13 14">A2-2</strain>
    </source>
</reference>
<evidence type="ECO:0000256" key="11">
    <source>
        <dbReference type="PIRNR" id="PIRNR016636"/>
    </source>
</evidence>
<evidence type="ECO:0000256" key="8">
    <source>
        <dbReference type="ARBA" id="ARBA00022989"/>
    </source>
</evidence>
<dbReference type="PANTHER" id="PTHR13285">
    <property type="entry name" value="ACYLTRANSFERASE"/>
    <property type="match status" value="1"/>
</dbReference>
<dbReference type="InterPro" id="IPR028362">
    <property type="entry name" value="AlgI"/>
</dbReference>
<evidence type="ECO:0000256" key="10">
    <source>
        <dbReference type="ARBA" id="ARBA00023315"/>
    </source>
</evidence>
<keyword evidence="6 11" id="KW-0812">Transmembrane</keyword>
<keyword evidence="11" id="KW-0997">Cell inner membrane</keyword>
<evidence type="ECO:0000256" key="5">
    <source>
        <dbReference type="ARBA" id="ARBA00022679"/>
    </source>
</evidence>
<keyword evidence="14" id="KW-1185">Reference proteome</keyword>
<dbReference type="Proteomes" id="UP001528823">
    <property type="component" value="Unassembled WGS sequence"/>
</dbReference>
<gene>
    <name evidence="13" type="ORF">ORQ98_23530</name>
</gene>
<dbReference type="PANTHER" id="PTHR13285:SF23">
    <property type="entry name" value="TEICHOIC ACID D-ALANYLTRANSFERASE"/>
    <property type="match status" value="1"/>
</dbReference>
<dbReference type="PIRSF" id="PIRSF500217">
    <property type="entry name" value="AlgI"/>
    <property type="match status" value="1"/>
</dbReference>
<feature type="transmembrane region" description="Helical" evidence="12">
    <location>
        <begin position="6"/>
        <end position="29"/>
    </location>
</feature>
<evidence type="ECO:0000256" key="2">
    <source>
        <dbReference type="ARBA" id="ARBA00005182"/>
    </source>
</evidence>
<keyword evidence="4 11" id="KW-1003">Cell membrane</keyword>
<dbReference type="InterPro" id="IPR004299">
    <property type="entry name" value="MBOAT_fam"/>
</dbReference>
<evidence type="ECO:0000256" key="6">
    <source>
        <dbReference type="ARBA" id="ARBA00022692"/>
    </source>
</evidence>
<feature type="transmembrane region" description="Helical" evidence="12">
    <location>
        <begin position="117"/>
        <end position="135"/>
    </location>
</feature>
<dbReference type="RefSeq" id="WP_274691247.1">
    <property type="nucleotide sequence ID" value="NZ_JAPMOU010000046.1"/>
</dbReference>
<keyword evidence="5 11" id="KW-0808">Transferase</keyword>
<feature type="transmembrane region" description="Helical" evidence="12">
    <location>
        <begin position="461"/>
        <end position="485"/>
    </location>
</feature>
<comment type="pathway">
    <text evidence="2 11">Glycan biosynthesis; alginate biosynthesis.</text>
</comment>
<evidence type="ECO:0000256" key="4">
    <source>
        <dbReference type="ARBA" id="ARBA00022475"/>
    </source>
</evidence>
<keyword evidence="10 11" id="KW-0012">Acyltransferase</keyword>
<evidence type="ECO:0000256" key="9">
    <source>
        <dbReference type="ARBA" id="ARBA00023136"/>
    </source>
</evidence>
<evidence type="ECO:0000313" key="14">
    <source>
        <dbReference type="Proteomes" id="UP001528823"/>
    </source>
</evidence>
<dbReference type="PIRSF" id="PIRSF016636">
    <property type="entry name" value="AlgI_DltB"/>
    <property type="match status" value="1"/>
</dbReference>
<evidence type="ECO:0000256" key="3">
    <source>
        <dbReference type="ARBA" id="ARBA00010323"/>
    </source>
</evidence>
<evidence type="ECO:0000256" key="7">
    <source>
        <dbReference type="ARBA" id="ARBA00022841"/>
    </source>
</evidence>
<feature type="transmembrane region" description="Helical" evidence="12">
    <location>
        <begin position="155"/>
        <end position="170"/>
    </location>
</feature>
<dbReference type="EC" id="2.3.1.-" evidence="11"/>
<feature type="transmembrane region" description="Helical" evidence="12">
    <location>
        <begin position="49"/>
        <end position="67"/>
    </location>
</feature>
<keyword evidence="8 12" id="KW-1133">Transmembrane helix</keyword>
<dbReference type="EMBL" id="JAPMOU010000046">
    <property type="protein sequence ID" value="MDE1464939.1"/>
    <property type="molecule type" value="Genomic_DNA"/>
</dbReference>
<comment type="caution">
    <text evidence="13">The sequence shown here is derived from an EMBL/GenBank/DDBJ whole genome shotgun (WGS) entry which is preliminary data.</text>
</comment>
<dbReference type="InterPro" id="IPR051085">
    <property type="entry name" value="MB_O-acyltransferase"/>
</dbReference>
<proteinExistence type="inferred from homology"/>
<keyword evidence="9 11" id="KW-0472">Membrane</keyword>
<dbReference type="InterPro" id="IPR024194">
    <property type="entry name" value="Ac/AlaTfrase_AlgI/DltB"/>
</dbReference>
<feature type="transmembrane region" description="Helical" evidence="12">
    <location>
        <begin position="284"/>
        <end position="314"/>
    </location>
</feature>
<keyword evidence="7 11" id="KW-0016">Alginate biosynthesis</keyword>
<organism evidence="13 14">
    <name type="scientific">Spartinivicinus poritis</name>
    <dbReference type="NCBI Taxonomy" id="2994640"/>
    <lineage>
        <taxon>Bacteria</taxon>
        <taxon>Pseudomonadati</taxon>
        <taxon>Pseudomonadota</taxon>
        <taxon>Gammaproteobacteria</taxon>
        <taxon>Oceanospirillales</taxon>
        <taxon>Zooshikellaceae</taxon>
        <taxon>Spartinivicinus</taxon>
    </lineage>
</organism>
<evidence type="ECO:0000256" key="1">
    <source>
        <dbReference type="ARBA" id="ARBA00004651"/>
    </source>
</evidence>
<protein>
    <recommendedName>
        <fullName evidence="11">Probable alginate O-acetylase</fullName>
        <ecNumber evidence="11">2.3.1.-</ecNumber>
    </recommendedName>
</protein>
<comment type="subcellular location">
    <subcellularLocation>
        <location evidence="11">Cell inner membrane</location>
    </subcellularLocation>
    <subcellularLocation>
        <location evidence="1">Cell membrane</location>
        <topology evidence="1">Multi-pass membrane protein</topology>
    </subcellularLocation>
</comment>
<accession>A0ABT5UIS1</accession>
<sequence>MFASLFFYGFWNPSYLPLMLFSIGFNYYLGKRLSEAVNNNRRQQKPKGLLIFGISANLGLLAYFKYAGFFVKNISLVLATQWNISNVVLPLAISFFTFQQIAYLVDAWKGKTKEYSFLHYCLFVCFFPQLIAGPIVHHKEILPQFLRPENIKPQAANFAIGITIFAIGLFKKTVIADNLSIYVSPVFDSSDLTEKIDFFTAWGGALAYTLQLYFDFSGYSDMAIGCARLFGVKLPINFFSPYKATSIVDFWRRWHITLSRFLRDYLYIALGGNRHGKVRRYNNLFITMVLGGLWHGAGWTFIVWGGLHGFYLIVNHTWSYLLKTLNFSIQDYKTYRLLSWVLTLLAVIVGWVYFRAPNIEQANIILFAMAGEYGANLPSGIYVRLGEFTHWLTAINIGVSQGSGKQLALNAVWVLGAGVIALKAPNVVEIFAVKEKISCDSTIPFQLTPLRWYQWDYNNRWVAQTAVMLTFGILTLSQVSEFLYFQF</sequence>